<accession>A0AA88DYS4</accession>
<dbReference type="AlphaFoldDB" id="A0AA88DYS4"/>
<sequence>MRTAPRYLQARVERKTRAQFSRRLLDFPPTSHSSSKFKISKFKVPLCLPARGRVPRGTTARDTSDTWHEGTPLRKLFVVQYADHVPTTRNIAEHPRPGDYTSISGHVSPEMLGGLC</sequence>
<dbReference type="EMBL" id="BTGU01000176">
    <property type="protein sequence ID" value="GMN64329.1"/>
    <property type="molecule type" value="Genomic_DNA"/>
</dbReference>
<reference evidence="1" key="1">
    <citation type="submission" date="2023-07" db="EMBL/GenBank/DDBJ databases">
        <title>draft genome sequence of fig (Ficus carica).</title>
        <authorList>
            <person name="Takahashi T."/>
            <person name="Nishimura K."/>
        </authorList>
    </citation>
    <scope>NUCLEOTIDE SEQUENCE</scope>
</reference>
<proteinExistence type="predicted"/>
<comment type="caution">
    <text evidence="1">The sequence shown here is derived from an EMBL/GenBank/DDBJ whole genome shotgun (WGS) entry which is preliminary data.</text>
</comment>
<name>A0AA88DYS4_FICCA</name>
<evidence type="ECO:0000313" key="1">
    <source>
        <dbReference type="EMBL" id="GMN64329.1"/>
    </source>
</evidence>
<organism evidence="1 2">
    <name type="scientific">Ficus carica</name>
    <name type="common">Common fig</name>
    <dbReference type="NCBI Taxonomy" id="3494"/>
    <lineage>
        <taxon>Eukaryota</taxon>
        <taxon>Viridiplantae</taxon>
        <taxon>Streptophyta</taxon>
        <taxon>Embryophyta</taxon>
        <taxon>Tracheophyta</taxon>
        <taxon>Spermatophyta</taxon>
        <taxon>Magnoliopsida</taxon>
        <taxon>eudicotyledons</taxon>
        <taxon>Gunneridae</taxon>
        <taxon>Pentapetalae</taxon>
        <taxon>rosids</taxon>
        <taxon>fabids</taxon>
        <taxon>Rosales</taxon>
        <taxon>Moraceae</taxon>
        <taxon>Ficeae</taxon>
        <taxon>Ficus</taxon>
    </lineage>
</organism>
<gene>
    <name evidence="1" type="ORF">TIFTF001_033398</name>
</gene>
<dbReference type="Proteomes" id="UP001187192">
    <property type="component" value="Unassembled WGS sequence"/>
</dbReference>
<protein>
    <submittedName>
        <fullName evidence="1">Uncharacterized protein</fullName>
    </submittedName>
</protein>
<keyword evidence="2" id="KW-1185">Reference proteome</keyword>
<evidence type="ECO:0000313" key="2">
    <source>
        <dbReference type="Proteomes" id="UP001187192"/>
    </source>
</evidence>